<dbReference type="Pfam" id="PF00891">
    <property type="entry name" value="Methyltransf_2"/>
    <property type="match status" value="1"/>
</dbReference>
<dbReference type="Gene3D" id="1.10.10.10">
    <property type="entry name" value="Winged helix-like DNA-binding domain superfamily/Winged helix DNA-binding domain"/>
    <property type="match status" value="1"/>
</dbReference>
<accession>A0AAV9IUM4</accession>
<dbReference type="InterPro" id="IPR001077">
    <property type="entry name" value="COMT_C"/>
</dbReference>
<evidence type="ECO:0000256" key="3">
    <source>
        <dbReference type="ARBA" id="ARBA00022691"/>
    </source>
</evidence>
<dbReference type="Pfam" id="PF08100">
    <property type="entry name" value="Dimerisation"/>
    <property type="match status" value="1"/>
</dbReference>
<dbReference type="GO" id="GO:0046983">
    <property type="term" value="F:protein dimerization activity"/>
    <property type="evidence" value="ECO:0007669"/>
    <property type="project" value="InterPro"/>
</dbReference>
<evidence type="ECO:0000256" key="2">
    <source>
        <dbReference type="ARBA" id="ARBA00022679"/>
    </source>
</evidence>
<gene>
    <name evidence="7" type="ORF">CDCA_CDCA06G1835</name>
</gene>
<protein>
    <recommendedName>
        <fullName evidence="9">O-methyltransferase</fullName>
    </recommendedName>
</protein>
<keyword evidence="2" id="KW-0808">Transferase</keyword>
<feature type="domain" description="O-methyltransferase dimerisation" evidence="6">
    <location>
        <begin position="12"/>
        <end position="87"/>
    </location>
</feature>
<organism evidence="7 8">
    <name type="scientific">Cyanidium caldarium</name>
    <name type="common">Red alga</name>
    <dbReference type="NCBI Taxonomy" id="2771"/>
    <lineage>
        <taxon>Eukaryota</taxon>
        <taxon>Rhodophyta</taxon>
        <taxon>Bangiophyceae</taxon>
        <taxon>Cyanidiales</taxon>
        <taxon>Cyanidiaceae</taxon>
        <taxon>Cyanidium</taxon>
    </lineage>
</organism>
<dbReference type="Proteomes" id="UP001301350">
    <property type="component" value="Unassembled WGS sequence"/>
</dbReference>
<dbReference type="AlphaFoldDB" id="A0AAV9IUM4"/>
<dbReference type="GO" id="GO:0008171">
    <property type="term" value="F:O-methyltransferase activity"/>
    <property type="evidence" value="ECO:0007669"/>
    <property type="project" value="InterPro"/>
</dbReference>
<dbReference type="PROSITE" id="PS51683">
    <property type="entry name" value="SAM_OMT_II"/>
    <property type="match status" value="1"/>
</dbReference>
<keyword evidence="1" id="KW-0489">Methyltransferase</keyword>
<evidence type="ECO:0000259" key="5">
    <source>
        <dbReference type="Pfam" id="PF00891"/>
    </source>
</evidence>
<evidence type="ECO:0000313" key="8">
    <source>
        <dbReference type="Proteomes" id="UP001301350"/>
    </source>
</evidence>
<dbReference type="SUPFAM" id="SSF53335">
    <property type="entry name" value="S-adenosyl-L-methionine-dependent methyltransferases"/>
    <property type="match status" value="1"/>
</dbReference>
<feature type="domain" description="O-methyltransferase C-terminal" evidence="5">
    <location>
        <begin position="112"/>
        <end position="350"/>
    </location>
</feature>
<dbReference type="GO" id="GO:0032259">
    <property type="term" value="P:methylation"/>
    <property type="evidence" value="ECO:0007669"/>
    <property type="project" value="UniProtKB-KW"/>
</dbReference>
<sequence>MSKLVYSAYCGNRKAAVLCVAVELGLFGVVDALHREGQATAERLRSALELSPRGADALFLALQCMGLLTFNEKSAQYALSEDARRYLLPSAEEYFGSLVALEMNEFITPAGLLQAVRTGQPQVYHARRDDGTNGAFDMWEVHARDAEQCARFTWAMQSISIGPARALAQVLWPDDARSTSATSSPARLLDVGGGSGCYAVEWIRRAPLHSEAVLLEMPSVCAVAREMIQQTLTQADAAHLSPQITARPGDMFAATAYADAYTAPYTHVLLSQILHDWPVQPVPHLPPSHCGAQLVRHAYRALRPGGTLIVHEKLVHDADTAMVTVDMLYWTEGQQYTREMLQRLLTEAGFTALQFVKTPHTYWWACLAHKPGA</sequence>
<name>A0AAV9IUM4_CYACA</name>
<dbReference type="PANTHER" id="PTHR43712">
    <property type="entry name" value="PUTATIVE (AFU_ORTHOLOGUE AFUA_4G14580)-RELATED"/>
    <property type="match status" value="1"/>
</dbReference>
<reference evidence="7 8" key="1">
    <citation type="submission" date="2022-07" db="EMBL/GenBank/DDBJ databases">
        <title>Genome-wide signatures of adaptation to extreme environments.</title>
        <authorList>
            <person name="Cho C.H."/>
            <person name="Yoon H.S."/>
        </authorList>
    </citation>
    <scope>NUCLEOTIDE SEQUENCE [LARGE SCALE GENOMIC DNA]</scope>
    <source>
        <strain evidence="7 8">DBV 063 E5</strain>
    </source>
</reference>
<evidence type="ECO:0000256" key="4">
    <source>
        <dbReference type="PIRSR" id="PIRSR005739-1"/>
    </source>
</evidence>
<comment type="caution">
    <text evidence="7">The sequence shown here is derived from an EMBL/GenBank/DDBJ whole genome shotgun (WGS) entry which is preliminary data.</text>
</comment>
<keyword evidence="8" id="KW-1185">Reference proteome</keyword>
<dbReference type="PANTHER" id="PTHR43712:SF2">
    <property type="entry name" value="O-METHYLTRANSFERASE CICE"/>
    <property type="match status" value="1"/>
</dbReference>
<feature type="active site" description="Proton acceptor" evidence="4">
    <location>
        <position position="275"/>
    </location>
</feature>
<keyword evidence="3" id="KW-0949">S-adenosyl-L-methionine</keyword>
<evidence type="ECO:0000256" key="1">
    <source>
        <dbReference type="ARBA" id="ARBA00022603"/>
    </source>
</evidence>
<dbReference type="InterPro" id="IPR029063">
    <property type="entry name" value="SAM-dependent_MTases_sf"/>
</dbReference>
<dbReference type="CDD" id="cd02440">
    <property type="entry name" value="AdoMet_MTases"/>
    <property type="match status" value="1"/>
</dbReference>
<dbReference type="EMBL" id="JANCYW010000006">
    <property type="protein sequence ID" value="KAK4535810.1"/>
    <property type="molecule type" value="Genomic_DNA"/>
</dbReference>
<dbReference type="InterPro" id="IPR016461">
    <property type="entry name" value="COMT-like"/>
</dbReference>
<dbReference type="InterPro" id="IPR012967">
    <property type="entry name" value="COMT_dimerisation"/>
</dbReference>
<evidence type="ECO:0000259" key="6">
    <source>
        <dbReference type="Pfam" id="PF08100"/>
    </source>
</evidence>
<dbReference type="Gene3D" id="3.40.50.150">
    <property type="entry name" value="Vaccinia Virus protein VP39"/>
    <property type="match status" value="1"/>
</dbReference>
<proteinExistence type="predicted"/>
<dbReference type="InterPro" id="IPR036388">
    <property type="entry name" value="WH-like_DNA-bd_sf"/>
</dbReference>
<evidence type="ECO:0000313" key="7">
    <source>
        <dbReference type="EMBL" id="KAK4535810.1"/>
    </source>
</evidence>
<dbReference type="PIRSF" id="PIRSF005739">
    <property type="entry name" value="O-mtase"/>
    <property type="match status" value="1"/>
</dbReference>
<evidence type="ECO:0008006" key="9">
    <source>
        <dbReference type="Google" id="ProtNLM"/>
    </source>
</evidence>